<keyword evidence="3" id="KW-0949">S-adenosyl-L-methionine</keyword>
<dbReference type="AlphaFoldDB" id="A0A2N9JMM6"/>
<dbReference type="RefSeq" id="WP_105187176.1">
    <property type="nucleotide sequence ID" value="NZ_BAAAGO010000038.1"/>
</dbReference>
<dbReference type="PANTHER" id="PTHR43464">
    <property type="entry name" value="METHYLTRANSFERASE"/>
    <property type="match status" value="1"/>
</dbReference>
<keyword evidence="2 5" id="KW-0808">Transferase</keyword>
<proteinExistence type="predicted"/>
<evidence type="ECO:0000313" key="6">
    <source>
        <dbReference type="Proteomes" id="UP000238164"/>
    </source>
</evidence>
<dbReference type="CDD" id="cd02440">
    <property type="entry name" value="AdoMet_MTases"/>
    <property type="match status" value="1"/>
</dbReference>
<name>A0A2N9JMM6_9ACTN</name>
<dbReference type="GO" id="GO:0008757">
    <property type="term" value="F:S-adenosylmethionine-dependent methyltransferase activity"/>
    <property type="evidence" value="ECO:0007669"/>
    <property type="project" value="InterPro"/>
</dbReference>
<dbReference type="OrthoDB" id="65624at2"/>
<evidence type="ECO:0000256" key="2">
    <source>
        <dbReference type="ARBA" id="ARBA00022679"/>
    </source>
</evidence>
<dbReference type="InterPro" id="IPR029063">
    <property type="entry name" value="SAM-dependent_MTases_sf"/>
</dbReference>
<accession>A0A2N9JMM6</accession>
<evidence type="ECO:0000259" key="4">
    <source>
        <dbReference type="Pfam" id="PF08241"/>
    </source>
</evidence>
<dbReference type="Proteomes" id="UP000238164">
    <property type="component" value="Chromosome 1"/>
</dbReference>
<keyword evidence="6" id="KW-1185">Reference proteome</keyword>
<dbReference type="Pfam" id="PF08241">
    <property type="entry name" value="Methyltransf_11"/>
    <property type="match status" value="1"/>
</dbReference>
<protein>
    <submittedName>
        <fullName evidence="5">Putative enzyme</fullName>
        <ecNumber evidence="5">2.1.1.-</ecNumber>
    </submittedName>
</protein>
<evidence type="ECO:0000256" key="1">
    <source>
        <dbReference type="ARBA" id="ARBA00022603"/>
    </source>
</evidence>
<dbReference type="EC" id="2.1.1.-" evidence="5"/>
<dbReference type="Gene3D" id="3.40.50.150">
    <property type="entry name" value="Vaccinia Virus protein VP39"/>
    <property type="match status" value="1"/>
</dbReference>
<keyword evidence="1 5" id="KW-0489">Methyltransferase</keyword>
<dbReference type="EMBL" id="LT985188">
    <property type="protein sequence ID" value="SPD88737.1"/>
    <property type="molecule type" value="Genomic_DNA"/>
</dbReference>
<organism evidence="5 6">
    <name type="scientific">Micropruina glycogenica</name>
    <dbReference type="NCBI Taxonomy" id="75385"/>
    <lineage>
        <taxon>Bacteria</taxon>
        <taxon>Bacillati</taxon>
        <taxon>Actinomycetota</taxon>
        <taxon>Actinomycetes</taxon>
        <taxon>Propionibacteriales</taxon>
        <taxon>Nocardioidaceae</taxon>
        <taxon>Micropruina</taxon>
    </lineage>
</organism>
<evidence type="ECO:0000256" key="3">
    <source>
        <dbReference type="ARBA" id="ARBA00022691"/>
    </source>
</evidence>
<reference evidence="5 6" key="1">
    <citation type="submission" date="2018-02" db="EMBL/GenBank/DDBJ databases">
        <authorList>
            <person name="Cohen D.B."/>
            <person name="Kent A.D."/>
        </authorList>
    </citation>
    <scope>NUCLEOTIDE SEQUENCE [LARGE SCALE GENOMIC DNA]</scope>
    <source>
        <strain evidence="5">1</strain>
    </source>
</reference>
<dbReference type="KEGG" id="mgg:MPLG2_3707"/>
<feature type="domain" description="Methyltransferase type 11" evidence="4">
    <location>
        <begin position="28"/>
        <end position="118"/>
    </location>
</feature>
<dbReference type="PANTHER" id="PTHR43464:SF19">
    <property type="entry name" value="UBIQUINONE BIOSYNTHESIS O-METHYLTRANSFERASE, MITOCHONDRIAL"/>
    <property type="match status" value="1"/>
</dbReference>
<dbReference type="SUPFAM" id="SSF53335">
    <property type="entry name" value="S-adenosyl-L-methionine-dependent methyltransferases"/>
    <property type="match status" value="1"/>
</dbReference>
<sequence length="196" mass="21554">MAGPTPWNHNLHDHHLVLNETAGCATALDAGCGDGLLARDLHRQVPDVTAIDADAAVLNRGRVLDPGVAWVLGDALSHDFGRRFDLVASIATLHHVPDLAAGLRRLAQLTAPGGRLVVIGLARADRLVDLVPDLVAVPANLARRAQRGYWQHTAPTCWPPPHSYTDVRRTVTAELKAARYRRLLFWRYCVQWRKPA</sequence>
<dbReference type="GO" id="GO:0032259">
    <property type="term" value="P:methylation"/>
    <property type="evidence" value="ECO:0007669"/>
    <property type="project" value="UniProtKB-KW"/>
</dbReference>
<dbReference type="InterPro" id="IPR013216">
    <property type="entry name" value="Methyltransf_11"/>
</dbReference>
<gene>
    <name evidence="5" type="ORF">MPLG2_3707</name>
</gene>
<evidence type="ECO:0000313" key="5">
    <source>
        <dbReference type="EMBL" id="SPD88737.1"/>
    </source>
</evidence>